<dbReference type="PANTHER" id="PTHR10039">
    <property type="entry name" value="AMELOGENIN"/>
    <property type="match status" value="1"/>
</dbReference>
<dbReference type="Gene3D" id="3.40.50.300">
    <property type="entry name" value="P-loop containing nucleotide triphosphate hydrolases"/>
    <property type="match status" value="1"/>
</dbReference>
<organism evidence="3 4">
    <name type="scientific">Rhizodiscina lignyota</name>
    <dbReference type="NCBI Taxonomy" id="1504668"/>
    <lineage>
        <taxon>Eukaryota</taxon>
        <taxon>Fungi</taxon>
        <taxon>Dikarya</taxon>
        <taxon>Ascomycota</taxon>
        <taxon>Pezizomycotina</taxon>
        <taxon>Dothideomycetes</taxon>
        <taxon>Pleosporomycetidae</taxon>
        <taxon>Aulographales</taxon>
        <taxon>Rhizodiscinaceae</taxon>
        <taxon>Rhizodiscina</taxon>
    </lineage>
</organism>
<gene>
    <name evidence="3" type="ORF">NA57DRAFT_39948</name>
</gene>
<dbReference type="InterPro" id="IPR056884">
    <property type="entry name" value="NPHP3-like_N"/>
</dbReference>
<sequence length="427" mass="47923">MDPLSITASTIALLEFTGEVISYLNAVKTSSKDRARLAIEASQLFNLLTTLNYLIEDSINTPWGTTIRALNVENGPFDQYYTGLLQLQERLSGAKRSDRSKLHTVKDALVWKFTKEEVADILGRMERLKGLIAVALEVDNLTQKVALSIQATTKELEAKTREIKSTADGLQQNVNHQRYQEIMNWISSDDFEVQQSDIISRKQAGTGKWFLEYPEFINWRDMPKQTLFCPGIPGAGKTMMAAATIDHLKVDLPHNVGVAFVFCNYKGKASQTEADILAAMLKQLVQVQPSAAASVFQLYEKYPMKNTRPTPAEILGALKTALDNYTAAYIVVDALDECKDRNTREVLVKDLLELQQITDVRLLVTSRFIPEIEAMFKQTSPLEVRASEEDVRRYVAGQLHRMPECIRQDSEIQNEIQNAIAGAVDGM</sequence>
<name>A0A9P4IFR3_9PEZI</name>
<comment type="caution">
    <text evidence="3">The sequence shown here is derived from an EMBL/GenBank/DDBJ whole genome shotgun (WGS) entry which is preliminary data.</text>
</comment>
<dbReference type="OrthoDB" id="195446at2759"/>
<dbReference type="EMBL" id="ML978127">
    <property type="protein sequence ID" value="KAF2098299.1"/>
    <property type="molecule type" value="Genomic_DNA"/>
</dbReference>
<evidence type="ECO:0000259" key="2">
    <source>
        <dbReference type="Pfam" id="PF24883"/>
    </source>
</evidence>
<reference evidence="3" key="1">
    <citation type="journal article" date="2020" name="Stud. Mycol.">
        <title>101 Dothideomycetes genomes: a test case for predicting lifestyles and emergence of pathogens.</title>
        <authorList>
            <person name="Haridas S."/>
            <person name="Albert R."/>
            <person name="Binder M."/>
            <person name="Bloem J."/>
            <person name="Labutti K."/>
            <person name="Salamov A."/>
            <person name="Andreopoulos B."/>
            <person name="Baker S."/>
            <person name="Barry K."/>
            <person name="Bills G."/>
            <person name="Bluhm B."/>
            <person name="Cannon C."/>
            <person name="Castanera R."/>
            <person name="Culley D."/>
            <person name="Daum C."/>
            <person name="Ezra D."/>
            <person name="Gonzalez J."/>
            <person name="Henrissat B."/>
            <person name="Kuo A."/>
            <person name="Liang C."/>
            <person name="Lipzen A."/>
            <person name="Lutzoni F."/>
            <person name="Magnuson J."/>
            <person name="Mondo S."/>
            <person name="Nolan M."/>
            <person name="Ohm R."/>
            <person name="Pangilinan J."/>
            <person name="Park H.-J."/>
            <person name="Ramirez L."/>
            <person name="Alfaro M."/>
            <person name="Sun H."/>
            <person name="Tritt A."/>
            <person name="Yoshinaga Y."/>
            <person name="Zwiers L.-H."/>
            <person name="Turgeon B."/>
            <person name="Goodwin S."/>
            <person name="Spatafora J."/>
            <person name="Crous P."/>
            <person name="Grigoriev I."/>
        </authorList>
    </citation>
    <scope>NUCLEOTIDE SEQUENCE</scope>
    <source>
        <strain evidence="3">CBS 133067</strain>
    </source>
</reference>
<dbReference type="Proteomes" id="UP000799772">
    <property type="component" value="Unassembled WGS sequence"/>
</dbReference>
<dbReference type="PANTHER" id="PTHR10039:SF15">
    <property type="entry name" value="NACHT DOMAIN-CONTAINING PROTEIN"/>
    <property type="match status" value="1"/>
</dbReference>
<evidence type="ECO:0000313" key="3">
    <source>
        <dbReference type="EMBL" id="KAF2098299.1"/>
    </source>
</evidence>
<evidence type="ECO:0000256" key="1">
    <source>
        <dbReference type="ARBA" id="ARBA00022737"/>
    </source>
</evidence>
<accession>A0A9P4IFR3</accession>
<dbReference type="SUPFAM" id="SSF52540">
    <property type="entry name" value="P-loop containing nucleoside triphosphate hydrolases"/>
    <property type="match status" value="1"/>
</dbReference>
<protein>
    <recommendedName>
        <fullName evidence="2">Nephrocystin 3-like N-terminal domain-containing protein</fullName>
    </recommendedName>
</protein>
<dbReference type="AlphaFoldDB" id="A0A9P4IFR3"/>
<dbReference type="Pfam" id="PF24883">
    <property type="entry name" value="NPHP3_N"/>
    <property type="match status" value="1"/>
</dbReference>
<feature type="domain" description="Nephrocystin 3-like N-terminal" evidence="2">
    <location>
        <begin position="205"/>
        <end position="367"/>
    </location>
</feature>
<proteinExistence type="predicted"/>
<keyword evidence="1" id="KW-0677">Repeat</keyword>
<dbReference type="InterPro" id="IPR027417">
    <property type="entry name" value="P-loop_NTPase"/>
</dbReference>
<keyword evidence="4" id="KW-1185">Reference proteome</keyword>
<evidence type="ECO:0000313" key="4">
    <source>
        <dbReference type="Proteomes" id="UP000799772"/>
    </source>
</evidence>